<dbReference type="EMBL" id="CADCXW020000015">
    <property type="protein sequence ID" value="CAD1548691.1"/>
    <property type="molecule type" value="Genomic_DNA"/>
</dbReference>
<proteinExistence type="predicted"/>
<gene>
    <name evidence="1" type="ORF">BBRV_LOCUS46567</name>
</gene>
<evidence type="ECO:0000313" key="1">
    <source>
        <dbReference type="EMBL" id="CAD1548691.1"/>
    </source>
</evidence>
<name>A0A6V7JAS8_9HYME</name>
<reference evidence="1" key="1">
    <citation type="submission" date="2020-07" db="EMBL/GenBank/DDBJ databases">
        <authorList>
            <person name="Ferguson B K."/>
        </authorList>
    </citation>
    <scope>NUCLEOTIDE SEQUENCE</scope>
    <source>
        <strain evidence="1">L06</strain>
    </source>
</reference>
<organism evidence="1">
    <name type="scientific">Bracon brevicornis</name>
    <dbReference type="NCBI Taxonomy" id="1563983"/>
    <lineage>
        <taxon>Eukaryota</taxon>
        <taxon>Metazoa</taxon>
        <taxon>Ecdysozoa</taxon>
        <taxon>Arthropoda</taxon>
        <taxon>Hexapoda</taxon>
        <taxon>Insecta</taxon>
        <taxon>Pterygota</taxon>
        <taxon>Neoptera</taxon>
        <taxon>Endopterygota</taxon>
        <taxon>Hymenoptera</taxon>
        <taxon>Apocrita</taxon>
        <taxon>Ichneumonoidea</taxon>
        <taxon>Braconidae</taxon>
        <taxon>Braconinae</taxon>
        <taxon>Bracon</taxon>
    </lineage>
</organism>
<dbReference type="AlphaFoldDB" id="A0A6V7JAS8"/>
<accession>A0A6V7JAS8</accession>
<sequence>MHRIRHCILIHTESNGGWGKGVEVWLTGQRTAVTRYTRGGSLRCSLIYTQRMDFGTLGKAIEIVGEVARGGSYPEFNQTLDLNVELPLFDTLY</sequence>
<protein>
    <submittedName>
        <fullName evidence="1">Uncharacterized protein</fullName>
    </submittedName>
</protein>